<evidence type="ECO:0000256" key="2">
    <source>
        <dbReference type="ARBA" id="ARBA00022771"/>
    </source>
</evidence>
<evidence type="ECO:0000259" key="5">
    <source>
        <dbReference type="PROSITE" id="PS50157"/>
    </source>
</evidence>
<dbReference type="PROSITE" id="PS50157">
    <property type="entry name" value="ZINC_FINGER_C2H2_2"/>
    <property type="match status" value="1"/>
</dbReference>
<organism evidence="6 7">
    <name type="scientific">Galendromus occidentalis</name>
    <name type="common">western predatory mite</name>
    <dbReference type="NCBI Taxonomy" id="34638"/>
    <lineage>
        <taxon>Eukaryota</taxon>
        <taxon>Metazoa</taxon>
        <taxon>Ecdysozoa</taxon>
        <taxon>Arthropoda</taxon>
        <taxon>Chelicerata</taxon>
        <taxon>Arachnida</taxon>
        <taxon>Acari</taxon>
        <taxon>Parasitiformes</taxon>
        <taxon>Mesostigmata</taxon>
        <taxon>Gamasina</taxon>
        <taxon>Phytoseioidea</taxon>
        <taxon>Phytoseiidae</taxon>
        <taxon>Typhlodrominae</taxon>
        <taxon>Galendromus</taxon>
    </lineage>
</organism>
<dbReference type="AlphaFoldDB" id="A0AAJ6VZI8"/>
<keyword evidence="1" id="KW-0479">Metal-binding</keyword>
<dbReference type="RefSeq" id="XP_003745919.1">
    <property type="nucleotide sequence ID" value="XM_003745871.1"/>
</dbReference>
<proteinExistence type="predicted"/>
<dbReference type="GeneID" id="100907616"/>
<dbReference type="PANTHER" id="PTHR33936:SF24">
    <property type="entry name" value="C2H2-TYPE DOMAIN-CONTAINING PROTEIN"/>
    <property type="match status" value="1"/>
</dbReference>
<dbReference type="InterPro" id="IPR052797">
    <property type="entry name" value="RegFact_GeneExpr_CellDeath"/>
</dbReference>
<evidence type="ECO:0000313" key="6">
    <source>
        <dbReference type="Proteomes" id="UP000694867"/>
    </source>
</evidence>
<dbReference type="KEGG" id="goe:100907616"/>
<feature type="domain" description="C2H2-type" evidence="5">
    <location>
        <begin position="199"/>
        <end position="227"/>
    </location>
</feature>
<dbReference type="InterPro" id="IPR003656">
    <property type="entry name" value="Znf_BED"/>
</dbReference>
<reference evidence="7" key="1">
    <citation type="submission" date="2025-08" db="UniProtKB">
        <authorList>
            <consortium name="RefSeq"/>
        </authorList>
    </citation>
    <scope>IDENTIFICATION</scope>
</reference>
<dbReference type="SMART" id="SM00355">
    <property type="entry name" value="ZnF_C2H2"/>
    <property type="match status" value="2"/>
</dbReference>
<evidence type="ECO:0000256" key="1">
    <source>
        <dbReference type="ARBA" id="ARBA00022723"/>
    </source>
</evidence>
<keyword evidence="3" id="KW-0862">Zinc</keyword>
<dbReference type="InterPro" id="IPR013087">
    <property type="entry name" value="Znf_C2H2_type"/>
</dbReference>
<evidence type="ECO:0000256" key="3">
    <source>
        <dbReference type="ARBA" id="ARBA00022833"/>
    </source>
</evidence>
<keyword evidence="2 4" id="KW-0863">Zinc-finger</keyword>
<dbReference type="GO" id="GO:0003677">
    <property type="term" value="F:DNA binding"/>
    <property type="evidence" value="ECO:0007669"/>
    <property type="project" value="InterPro"/>
</dbReference>
<evidence type="ECO:0000313" key="7">
    <source>
        <dbReference type="RefSeq" id="XP_003745919.1"/>
    </source>
</evidence>
<gene>
    <name evidence="7" type="primary">LOC100907616</name>
</gene>
<dbReference type="GO" id="GO:0008270">
    <property type="term" value="F:zinc ion binding"/>
    <property type="evidence" value="ECO:0007669"/>
    <property type="project" value="UniProtKB-KW"/>
</dbReference>
<dbReference type="PANTHER" id="PTHR33936">
    <property type="entry name" value="PROTEIN CBG17840"/>
    <property type="match status" value="1"/>
</dbReference>
<sequence>MAEKPIVETVGRKVRLISPQAKTKVVVVHRSAEPVEVKVRPAQALSPRVVPIVKRADASSSSEIVYDASGSSSTAILEIPSLGDELLNGSDTSSKEVVINGRTYSIQNIAGQHMFVDVLTQQKLLPVQQGGELTLIDVLEEQVEDAEISKSIEPEDFMDIEANATHIDVIRPSPELQDTPSPSGASTDGSFTQKTKEFVHCQFCQATFSKRSNFYRHLRRAHETDSNQFRVKPQGDKGKCPECESRFFSRHELLLHLAHKHAQEVVLFNLTFTTKESYIRWLEDVKVQYTTSYVAHNGGRKSLDGRIGRIYHCSHEFMSYKMRQAETTDQSELTMRSRRSVANKVAYCTAHIRVFTDDKGILYVTGSPTHINHEIDPDNLSGARVNLPSSETLPGYRNVFRNCSDGLPSQTKATIQTLISKAEELKAFLHHKPVSENVLMAIQRSLNSIYRVASTYKCRVVVSDATLEKI</sequence>
<keyword evidence="6" id="KW-1185">Reference proteome</keyword>
<name>A0AAJ6VZI8_9ACAR</name>
<dbReference type="Gene3D" id="3.30.160.60">
    <property type="entry name" value="Classic Zinc Finger"/>
    <property type="match status" value="1"/>
</dbReference>
<evidence type="ECO:0000256" key="4">
    <source>
        <dbReference type="PROSITE-ProRule" id="PRU00042"/>
    </source>
</evidence>
<dbReference type="Pfam" id="PF02892">
    <property type="entry name" value="zf-BED"/>
    <property type="match status" value="1"/>
</dbReference>
<accession>A0AAJ6VZI8</accession>
<dbReference type="PROSITE" id="PS00028">
    <property type="entry name" value="ZINC_FINGER_C2H2_1"/>
    <property type="match status" value="2"/>
</dbReference>
<protein>
    <submittedName>
        <fullName evidence="7">Uncharacterized protein LOC100907616</fullName>
    </submittedName>
</protein>
<dbReference type="Proteomes" id="UP000694867">
    <property type="component" value="Unplaced"/>
</dbReference>